<sequence>HIVAVRWLRWLGLEVLPALPLGVEQLPFHPFRMECEGG</sequence>
<evidence type="ECO:0000313" key="1">
    <source>
        <dbReference type="EMBL" id="KKL18923.1"/>
    </source>
</evidence>
<organism evidence="1">
    <name type="scientific">marine sediment metagenome</name>
    <dbReference type="NCBI Taxonomy" id="412755"/>
    <lineage>
        <taxon>unclassified sequences</taxon>
        <taxon>metagenomes</taxon>
        <taxon>ecological metagenomes</taxon>
    </lineage>
</organism>
<feature type="non-terminal residue" evidence="1">
    <location>
        <position position="1"/>
    </location>
</feature>
<name>A0A0F9E4E9_9ZZZZ</name>
<dbReference type="EMBL" id="LAZR01038678">
    <property type="protein sequence ID" value="KKL18923.1"/>
    <property type="molecule type" value="Genomic_DNA"/>
</dbReference>
<dbReference type="AlphaFoldDB" id="A0A0F9E4E9"/>
<comment type="caution">
    <text evidence="1">The sequence shown here is derived from an EMBL/GenBank/DDBJ whole genome shotgun (WGS) entry which is preliminary data.</text>
</comment>
<protein>
    <submittedName>
        <fullName evidence="1">Uncharacterized protein</fullName>
    </submittedName>
</protein>
<accession>A0A0F9E4E9</accession>
<reference evidence="1" key="1">
    <citation type="journal article" date="2015" name="Nature">
        <title>Complex archaea that bridge the gap between prokaryotes and eukaryotes.</title>
        <authorList>
            <person name="Spang A."/>
            <person name="Saw J.H."/>
            <person name="Jorgensen S.L."/>
            <person name="Zaremba-Niedzwiedzka K."/>
            <person name="Martijn J."/>
            <person name="Lind A.E."/>
            <person name="van Eijk R."/>
            <person name="Schleper C."/>
            <person name="Guy L."/>
            <person name="Ettema T.J."/>
        </authorList>
    </citation>
    <scope>NUCLEOTIDE SEQUENCE</scope>
</reference>
<gene>
    <name evidence="1" type="ORF">LCGC14_2470690</name>
</gene>
<proteinExistence type="predicted"/>